<organism evidence="1 2">
    <name type="scientific">Streptomyces xiamenensis</name>
    <dbReference type="NCBI Taxonomy" id="408015"/>
    <lineage>
        <taxon>Bacteria</taxon>
        <taxon>Bacillati</taxon>
        <taxon>Actinomycetota</taxon>
        <taxon>Actinomycetes</taxon>
        <taxon>Kitasatosporales</taxon>
        <taxon>Streptomycetaceae</taxon>
        <taxon>Streptomyces</taxon>
    </lineage>
</organism>
<dbReference type="AlphaFoldDB" id="A0A0F7FYB8"/>
<sequence>MVVSLHAVVAPHRAVPSVPWSWLRVIRVRPLSVRSVEWSASTGRRRSELFAGKGRQV</sequence>
<dbReference type="EMBL" id="CP009922">
    <property type="protein sequence ID" value="AKG45567.1"/>
    <property type="molecule type" value="Genomic_DNA"/>
</dbReference>
<dbReference type="Proteomes" id="UP000034034">
    <property type="component" value="Chromosome"/>
</dbReference>
<dbReference type="HOGENOM" id="CLU_2994931_0_0_11"/>
<protein>
    <submittedName>
        <fullName evidence="1">Uncharacterized protein</fullName>
    </submittedName>
</protein>
<reference evidence="1" key="1">
    <citation type="submission" date="2019-08" db="EMBL/GenBank/DDBJ databases">
        <title>Complete genome sequence of a mangrove-derived Streptomyces xiamenensis.</title>
        <authorList>
            <person name="Xu J."/>
        </authorList>
    </citation>
    <scope>NUCLEOTIDE SEQUENCE</scope>
    <source>
        <strain evidence="1">318</strain>
    </source>
</reference>
<proteinExistence type="predicted"/>
<keyword evidence="2" id="KW-1185">Reference proteome</keyword>
<dbReference type="KEGG" id="sxi:SXIM_41830"/>
<name>A0A0F7FYB8_9ACTN</name>
<evidence type="ECO:0000313" key="2">
    <source>
        <dbReference type="Proteomes" id="UP000034034"/>
    </source>
</evidence>
<evidence type="ECO:0000313" key="1">
    <source>
        <dbReference type="EMBL" id="AKG45567.1"/>
    </source>
</evidence>
<accession>A0A0F7FYB8</accession>
<gene>
    <name evidence="1" type="ORF">SXIM_41830</name>
</gene>